<dbReference type="EMBL" id="CP002343">
    <property type="protein sequence ID" value="ADU46791.1"/>
    <property type="molecule type" value="Genomic_DNA"/>
</dbReference>
<dbReference type="STRING" id="710696.Intca_0234"/>
<keyword evidence="1" id="KW-1133">Transmembrane helix</keyword>
<dbReference type="Pfam" id="PF13559">
    <property type="entry name" value="DUF4129"/>
    <property type="match status" value="1"/>
</dbReference>
<organism evidence="3 4">
    <name type="scientific">Intrasporangium calvum (strain ATCC 23552 / DSM 43043 / JCM 3097 / NBRC 12989 / NCIMB 10167 / NRRL B-3866 / 7 KIP)</name>
    <dbReference type="NCBI Taxonomy" id="710696"/>
    <lineage>
        <taxon>Bacteria</taxon>
        <taxon>Bacillati</taxon>
        <taxon>Actinomycetota</taxon>
        <taxon>Actinomycetes</taxon>
        <taxon>Micrococcales</taxon>
        <taxon>Intrasporangiaceae</taxon>
        <taxon>Intrasporangium</taxon>
    </lineage>
</organism>
<keyword evidence="4" id="KW-1185">Reference proteome</keyword>
<dbReference type="KEGG" id="ica:Intca_0234"/>
<reference evidence="3 4" key="1">
    <citation type="journal article" date="2010" name="Stand. Genomic Sci.">
        <title>Complete genome sequence of Intrasporangium calvum type strain (7 KIP).</title>
        <authorList>
            <person name="Del Rio T.G."/>
            <person name="Chertkov O."/>
            <person name="Yasawong M."/>
            <person name="Lucas S."/>
            <person name="Deshpande S."/>
            <person name="Cheng J.F."/>
            <person name="Detter C."/>
            <person name="Tapia R."/>
            <person name="Han C."/>
            <person name="Goodwin L."/>
            <person name="Pitluck S."/>
            <person name="Liolios K."/>
            <person name="Ivanova N."/>
            <person name="Mavromatis K."/>
            <person name="Pati A."/>
            <person name="Chen A."/>
            <person name="Palaniappan K."/>
            <person name="Land M."/>
            <person name="Hauser L."/>
            <person name="Chang Y.J."/>
            <person name="Jeffries C.D."/>
            <person name="Rohde M."/>
            <person name="Pukall R."/>
            <person name="Sikorski J."/>
            <person name="Goker M."/>
            <person name="Woyke T."/>
            <person name="Bristow J."/>
            <person name="Eisen J.A."/>
            <person name="Markowitz V."/>
            <person name="Hugenholtz P."/>
            <person name="Kyrpides N.C."/>
            <person name="Klenk H.P."/>
            <person name="Lapidus A."/>
        </authorList>
    </citation>
    <scope>NUCLEOTIDE SEQUENCE [LARGE SCALE GENOMIC DNA]</scope>
    <source>
        <strain evidence="4">ATCC 23552 / DSM 43043 / JCM 3097 / NBRC 12989 / 7 KIP</strain>
    </source>
</reference>
<accession>E6S6Q5</accession>
<dbReference type="OrthoDB" id="3389322at2"/>
<dbReference type="RefSeq" id="WP_013491113.1">
    <property type="nucleotide sequence ID" value="NC_014830.1"/>
</dbReference>
<evidence type="ECO:0000259" key="2">
    <source>
        <dbReference type="Pfam" id="PF13559"/>
    </source>
</evidence>
<evidence type="ECO:0000313" key="3">
    <source>
        <dbReference type="EMBL" id="ADU46791.1"/>
    </source>
</evidence>
<feature type="transmembrane region" description="Helical" evidence="1">
    <location>
        <begin position="62"/>
        <end position="81"/>
    </location>
</feature>
<keyword evidence="1" id="KW-0472">Membrane</keyword>
<dbReference type="HOGENOM" id="CLU_097507_0_0_11"/>
<keyword evidence="1" id="KW-0812">Transmembrane</keyword>
<sequence>MHVWAVSVPVDPSAEEAREWVLRELSRPEYADERGLLQRLLDWVGDLVDELLRHDPGALPGWVLPVVLALLAALLGVVLVTRLGREAGTPRGGAGGVLDEPHLDAEAYRARARAAYAVGEVDDAATDWFRAIAASASERAVIDESPGRTAHEVSVALAALLPEEAPALSRAADQFDAIRYGDAHVDEAVARSIADLDTRLAASRPFLRRTRVTP</sequence>
<dbReference type="eggNOG" id="ENOG5032SSX">
    <property type="taxonomic scope" value="Bacteria"/>
</dbReference>
<dbReference type="Proteomes" id="UP000008914">
    <property type="component" value="Chromosome"/>
</dbReference>
<name>E6S6Q5_INTC7</name>
<gene>
    <name evidence="3" type="ordered locus">Intca_0234</name>
</gene>
<dbReference type="AlphaFoldDB" id="E6S6Q5"/>
<evidence type="ECO:0000313" key="4">
    <source>
        <dbReference type="Proteomes" id="UP000008914"/>
    </source>
</evidence>
<feature type="domain" description="Protein-glutamine gamma-glutamyltransferase-like C-terminal" evidence="2">
    <location>
        <begin position="129"/>
        <end position="196"/>
    </location>
</feature>
<dbReference type="InterPro" id="IPR025403">
    <property type="entry name" value="TgpA-like_C"/>
</dbReference>
<proteinExistence type="predicted"/>
<protein>
    <recommendedName>
        <fullName evidence="2">Protein-glutamine gamma-glutamyltransferase-like C-terminal domain-containing protein</fullName>
    </recommendedName>
</protein>
<evidence type="ECO:0000256" key="1">
    <source>
        <dbReference type="SAM" id="Phobius"/>
    </source>
</evidence>